<reference evidence="3 4" key="1">
    <citation type="journal article" date="2008" name="BMC Genomics">
        <title>Complete genome of Phenylobacterium zucineum - a novel facultative intracellular bacterium isolated from human erythroleukemia cell line K562.</title>
        <authorList>
            <person name="Luo Y."/>
            <person name="Xu X."/>
            <person name="Ding Z."/>
            <person name="Liu Z."/>
            <person name="Zhang B."/>
            <person name="Yan Z."/>
            <person name="Sun J."/>
            <person name="Hu S."/>
            <person name="Hu X."/>
        </authorList>
    </citation>
    <scope>NUCLEOTIDE SEQUENCE [LARGE SCALE GENOMIC DNA]</scope>
    <source>
        <strain evidence="3 4">HLK1</strain>
    </source>
</reference>
<comment type="similarity">
    <text evidence="1">Belongs to the YggT family.</text>
</comment>
<dbReference type="Pfam" id="PF02325">
    <property type="entry name" value="CCB3_YggT"/>
    <property type="match status" value="1"/>
</dbReference>
<dbReference type="KEGG" id="pzu:PHZ_c3393"/>
<protein>
    <recommendedName>
        <fullName evidence="5">YggT family protein</fullName>
    </recommendedName>
</protein>
<dbReference type="AlphaFoldDB" id="B4RC09"/>
<dbReference type="eggNOG" id="COG0762">
    <property type="taxonomic scope" value="Bacteria"/>
</dbReference>
<dbReference type="InterPro" id="IPR003425">
    <property type="entry name" value="CCB3/YggT"/>
</dbReference>
<organism evidence="3 4">
    <name type="scientific">Phenylobacterium zucineum (strain HLK1)</name>
    <dbReference type="NCBI Taxonomy" id="450851"/>
    <lineage>
        <taxon>Bacteria</taxon>
        <taxon>Pseudomonadati</taxon>
        <taxon>Pseudomonadota</taxon>
        <taxon>Alphaproteobacteria</taxon>
        <taxon>Caulobacterales</taxon>
        <taxon>Caulobacteraceae</taxon>
        <taxon>Phenylobacterium</taxon>
    </lineage>
</organism>
<evidence type="ECO:0000256" key="1">
    <source>
        <dbReference type="ARBA" id="ARBA00010894"/>
    </source>
</evidence>
<dbReference type="HOGENOM" id="CLU_136788_0_1_5"/>
<evidence type="ECO:0008006" key="5">
    <source>
        <dbReference type="Google" id="ProtNLM"/>
    </source>
</evidence>
<sequence length="101" mass="11162">MASFLYFIVGSLLELLIWAIIISAVLSWLVAFNVINLRNNFVYAVTRFLDAVTRPVLAPFQKIIPPLGGVDISPIVAILVLQGIKIYLLPLIFRPLQGVLG</sequence>
<gene>
    <name evidence="3" type="ordered locus">PHZ_c3393</name>
</gene>
<keyword evidence="4" id="KW-1185">Reference proteome</keyword>
<evidence type="ECO:0000313" key="4">
    <source>
        <dbReference type="Proteomes" id="UP000001868"/>
    </source>
</evidence>
<proteinExistence type="inferred from homology"/>
<dbReference type="RefSeq" id="WP_012523940.1">
    <property type="nucleotide sequence ID" value="NC_011144.1"/>
</dbReference>
<evidence type="ECO:0000256" key="2">
    <source>
        <dbReference type="SAM" id="Phobius"/>
    </source>
</evidence>
<dbReference type="EMBL" id="CP000747">
    <property type="protein sequence ID" value="ACG79802.1"/>
    <property type="molecule type" value="Genomic_DNA"/>
</dbReference>
<evidence type="ECO:0000313" key="3">
    <source>
        <dbReference type="EMBL" id="ACG79802.1"/>
    </source>
</evidence>
<dbReference type="OrthoDB" id="9814445at2"/>
<keyword evidence="2" id="KW-1133">Transmembrane helix</keyword>
<keyword evidence="2" id="KW-0472">Membrane</keyword>
<name>B4RC09_PHEZH</name>
<dbReference type="Proteomes" id="UP000001868">
    <property type="component" value="Chromosome"/>
</dbReference>
<accession>B4RC09</accession>
<keyword evidence="2" id="KW-0812">Transmembrane</keyword>
<dbReference type="PANTHER" id="PTHR33219">
    <property type="entry name" value="YLMG HOMOLOG PROTEIN 2, CHLOROPLASTIC"/>
    <property type="match status" value="1"/>
</dbReference>
<feature type="transmembrane region" description="Helical" evidence="2">
    <location>
        <begin position="12"/>
        <end position="35"/>
    </location>
</feature>
<dbReference type="GO" id="GO:0016020">
    <property type="term" value="C:membrane"/>
    <property type="evidence" value="ECO:0007669"/>
    <property type="project" value="InterPro"/>
</dbReference>
<dbReference type="PANTHER" id="PTHR33219:SF14">
    <property type="entry name" value="PROTEIN COFACTOR ASSEMBLY OF COMPLEX C SUBUNIT B CCB3, CHLOROPLASTIC-RELATED"/>
    <property type="match status" value="1"/>
</dbReference>
<dbReference type="STRING" id="450851.PHZ_c3393"/>